<feature type="region of interest" description="Disordered" evidence="1">
    <location>
        <begin position="1"/>
        <end position="23"/>
    </location>
</feature>
<reference evidence="2 3" key="1">
    <citation type="submission" date="2018-10" db="EMBL/GenBank/DDBJ databases">
        <title>Genome sequence of Verticillium nonalfalfae VnAa140.</title>
        <authorList>
            <person name="Stajich J.E."/>
            <person name="Kasson M.T."/>
        </authorList>
    </citation>
    <scope>NUCLEOTIDE SEQUENCE [LARGE SCALE GENOMIC DNA]</scope>
    <source>
        <strain evidence="2 3">VnAa140</strain>
    </source>
</reference>
<proteinExistence type="predicted"/>
<sequence length="147" mass="16063">MLSLNPQQDYQHQPRCLPFRPFTSGRPSTDLPLYTIMAMGNSTASGLGASSSAKLSKTATTSSATVAQALEVARESPDGASDSTISGILETALEQTWSKITAQPSSYIMSRDEFAVFNYFQHRFVDNRTATEARSRYWDNMTGPPAN</sequence>
<name>A0A3M9XUJ2_9PEZI</name>
<gene>
    <name evidence="2" type="ORF">D7B24_005194</name>
</gene>
<evidence type="ECO:0000313" key="3">
    <source>
        <dbReference type="Proteomes" id="UP000267145"/>
    </source>
</evidence>
<dbReference type="Proteomes" id="UP000267145">
    <property type="component" value="Unassembled WGS sequence"/>
</dbReference>
<dbReference type="AlphaFoldDB" id="A0A3M9XUJ2"/>
<keyword evidence="3" id="KW-1185">Reference proteome</keyword>
<comment type="caution">
    <text evidence="2">The sequence shown here is derived from an EMBL/GenBank/DDBJ whole genome shotgun (WGS) entry which is preliminary data.</text>
</comment>
<organism evidence="2 3">
    <name type="scientific">Verticillium nonalfalfae</name>
    <dbReference type="NCBI Taxonomy" id="1051616"/>
    <lineage>
        <taxon>Eukaryota</taxon>
        <taxon>Fungi</taxon>
        <taxon>Dikarya</taxon>
        <taxon>Ascomycota</taxon>
        <taxon>Pezizomycotina</taxon>
        <taxon>Sordariomycetes</taxon>
        <taxon>Hypocreomycetidae</taxon>
        <taxon>Glomerellales</taxon>
        <taxon>Plectosphaerellaceae</taxon>
        <taxon>Verticillium</taxon>
    </lineage>
</organism>
<feature type="compositionally biased region" description="Polar residues" evidence="1">
    <location>
        <begin position="1"/>
        <end position="11"/>
    </location>
</feature>
<protein>
    <submittedName>
        <fullName evidence="2">Uncharacterized protein</fullName>
    </submittedName>
</protein>
<evidence type="ECO:0000313" key="2">
    <source>
        <dbReference type="EMBL" id="RNJ51953.1"/>
    </source>
</evidence>
<dbReference type="RefSeq" id="XP_028490111.1">
    <property type="nucleotide sequence ID" value="XM_028639353.1"/>
</dbReference>
<dbReference type="GeneID" id="39608883"/>
<evidence type="ECO:0000256" key="1">
    <source>
        <dbReference type="SAM" id="MobiDB-lite"/>
    </source>
</evidence>
<dbReference type="EMBL" id="RBVV01000304">
    <property type="protein sequence ID" value="RNJ51953.1"/>
    <property type="molecule type" value="Genomic_DNA"/>
</dbReference>
<accession>A0A3M9XUJ2</accession>